<evidence type="ECO:0000259" key="6">
    <source>
        <dbReference type="Pfam" id="PF06429"/>
    </source>
</evidence>
<dbReference type="PROSITE" id="PS00588">
    <property type="entry name" value="FLAGELLA_BB_ROD"/>
    <property type="match status" value="1"/>
</dbReference>
<feature type="domain" description="Flagellar basal body rod protein N-terminal" evidence="5">
    <location>
        <begin position="22"/>
        <end position="35"/>
    </location>
</feature>
<keyword evidence="8" id="KW-0969">Cilium</keyword>
<comment type="subcellular location">
    <subcellularLocation>
        <location evidence="1 4">Bacterial flagellum basal body</location>
    </subcellularLocation>
</comment>
<dbReference type="Proteomes" id="UP000219467">
    <property type="component" value="Unassembled WGS sequence"/>
</dbReference>
<dbReference type="PANTHER" id="PTHR30435">
    <property type="entry name" value="FLAGELLAR PROTEIN"/>
    <property type="match status" value="1"/>
</dbReference>
<dbReference type="RefSeq" id="WP_097029995.1">
    <property type="nucleotide sequence ID" value="NZ_OAOQ01000004.1"/>
</dbReference>
<dbReference type="InterPro" id="IPR037925">
    <property type="entry name" value="FlgE/F/G-like"/>
</dbReference>
<dbReference type="EMBL" id="OAOQ01000004">
    <property type="protein sequence ID" value="SNX69726.1"/>
    <property type="molecule type" value="Genomic_DNA"/>
</dbReference>
<dbReference type="Pfam" id="PF00460">
    <property type="entry name" value="Flg_bb_rod"/>
    <property type="match status" value="1"/>
</dbReference>
<dbReference type="NCBIfam" id="NF009332">
    <property type="entry name" value="PRK12690.1"/>
    <property type="match status" value="1"/>
</dbReference>
<dbReference type="GO" id="GO:0030694">
    <property type="term" value="C:bacterial-type flagellum basal body, rod"/>
    <property type="evidence" value="ECO:0007669"/>
    <property type="project" value="UniProtKB-UniRule"/>
</dbReference>
<dbReference type="OrthoDB" id="9804559at2"/>
<reference evidence="9" key="1">
    <citation type="submission" date="2017-08" db="EMBL/GenBank/DDBJ databases">
        <authorList>
            <person name="Varghese N."/>
            <person name="Submissions S."/>
        </authorList>
    </citation>
    <scope>NUCLEOTIDE SEQUENCE [LARGE SCALE GENOMIC DNA]</scope>
    <source>
        <strain evidence="9">JA234</strain>
    </source>
</reference>
<dbReference type="InterPro" id="IPR020013">
    <property type="entry name" value="Flagellar_FlgE/F/G"/>
</dbReference>
<comment type="subunit">
    <text evidence="4">The basal body constitutes a major portion of the flagellar organelle and consists of five rings (E,L,P,S, and M) mounted on a central rod. The rod consists of about 26 subunits of FlgG in the distal portion, and FlgB, FlgC and FlgF are thought to build up the proximal portion of the rod with about 6 subunits each.</text>
</comment>
<keyword evidence="3 4" id="KW-0975">Bacterial flagellum</keyword>
<dbReference type="InterPro" id="IPR012836">
    <property type="entry name" value="FlgF"/>
</dbReference>
<dbReference type="NCBIfam" id="TIGR03506">
    <property type="entry name" value="FlgEFG_subfam"/>
    <property type="match status" value="1"/>
</dbReference>
<proteinExistence type="inferred from homology"/>
<dbReference type="AlphaFoldDB" id="A0A285CRP4"/>
<evidence type="ECO:0000256" key="4">
    <source>
        <dbReference type="RuleBase" id="RU362116"/>
    </source>
</evidence>
<dbReference type="Pfam" id="PF22692">
    <property type="entry name" value="LlgE_F_G_D1"/>
    <property type="match status" value="1"/>
</dbReference>
<evidence type="ECO:0000256" key="2">
    <source>
        <dbReference type="ARBA" id="ARBA00009677"/>
    </source>
</evidence>
<keyword evidence="8" id="KW-0282">Flagellum</keyword>
<evidence type="ECO:0000259" key="5">
    <source>
        <dbReference type="Pfam" id="PF00460"/>
    </source>
</evidence>
<protein>
    <recommendedName>
        <fullName evidence="4">Flagellar basal-body rod protein FlgF</fullName>
    </recommendedName>
</protein>
<organism evidence="8 9">
    <name type="scientific">Cereibacter ovatus</name>
    <dbReference type="NCBI Taxonomy" id="439529"/>
    <lineage>
        <taxon>Bacteria</taxon>
        <taxon>Pseudomonadati</taxon>
        <taxon>Pseudomonadota</taxon>
        <taxon>Alphaproteobacteria</taxon>
        <taxon>Rhodobacterales</taxon>
        <taxon>Paracoccaceae</taxon>
        <taxon>Cereibacter</taxon>
    </lineage>
</organism>
<dbReference type="NCBIfam" id="TIGR02490">
    <property type="entry name" value="flgF"/>
    <property type="match status" value="1"/>
</dbReference>
<dbReference type="InterPro" id="IPR010930">
    <property type="entry name" value="Flg_bb/hook_C_dom"/>
</dbReference>
<dbReference type="SUPFAM" id="SSF117143">
    <property type="entry name" value="Flagellar hook protein flgE"/>
    <property type="match status" value="1"/>
</dbReference>
<dbReference type="InterPro" id="IPR001444">
    <property type="entry name" value="Flag_bb_rod_N"/>
</dbReference>
<gene>
    <name evidence="8" type="ORF">SAMN05878503_104185</name>
</gene>
<keyword evidence="8" id="KW-0966">Cell projection</keyword>
<dbReference type="InterPro" id="IPR053967">
    <property type="entry name" value="LlgE_F_G-like_D1"/>
</dbReference>
<dbReference type="PANTHER" id="PTHR30435:SF19">
    <property type="entry name" value="FLAGELLAR BASAL-BODY ROD PROTEIN FLGG"/>
    <property type="match status" value="1"/>
</dbReference>
<evidence type="ECO:0000256" key="3">
    <source>
        <dbReference type="ARBA" id="ARBA00023143"/>
    </source>
</evidence>
<feature type="domain" description="Flagellar hook protein FlgE/F/G-like D1" evidence="7">
    <location>
        <begin position="81"/>
        <end position="147"/>
    </location>
</feature>
<name>A0A285CRP4_9RHOB</name>
<dbReference type="GO" id="GO:0071978">
    <property type="term" value="P:bacterial-type flagellum-dependent swarming motility"/>
    <property type="evidence" value="ECO:0007669"/>
    <property type="project" value="TreeGrafter"/>
</dbReference>
<keyword evidence="9" id="KW-1185">Reference proteome</keyword>
<sequence>MDAAGYTTLTRQSGLMREMQSVANNIANLSTTGFRREGIVFAEHVRRLDGDPSLSMAHASARQIDLSQGGLNRTGASFDFAIQGEGFFLIDTADGQQLTRAGSFTPSPEGELVDADGNQLLDEGAAPIFVPPDARNVMLASDGTLSADGQPIGRVGLWQPVNPLDLRHQGGTRFAAEGGVEPADGATLIQGALEESNVEPVSEIARMIEVQRAYELGQTFLDREDERIRSTVRTLGQE</sequence>
<evidence type="ECO:0000259" key="7">
    <source>
        <dbReference type="Pfam" id="PF22692"/>
    </source>
</evidence>
<evidence type="ECO:0000313" key="9">
    <source>
        <dbReference type="Proteomes" id="UP000219467"/>
    </source>
</evidence>
<evidence type="ECO:0000256" key="1">
    <source>
        <dbReference type="ARBA" id="ARBA00004117"/>
    </source>
</evidence>
<accession>A0A285CRP4</accession>
<dbReference type="InterPro" id="IPR019776">
    <property type="entry name" value="Flagellar_basal_body_rod_CS"/>
</dbReference>
<comment type="similarity">
    <text evidence="2 4">Belongs to the flagella basal body rod proteins family.</text>
</comment>
<feature type="domain" description="Flagellar basal-body/hook protein C-terminal" evidence="6">
    <location>
        <begin position="190"/>
        <end position="232"/>
    </location>
</feature>
<evidence type="ECO:0000313" key="8">
    <source>
        <dbReference type="EMBL" id="SNX69726.1"/>
    </source>
</evidence>
<dbReference type="Pfam" id="PF06429">
    <property type="entry name" value="Flg_bbr_C"/>
    <property type="match status" value="1"/>
</dbReference>